<feature type="non-terminal residue" evidence="1">
    <location>
        <position position="380"/>
    </location>
</feature>
<sequence>MITFQNKCPIDLSALTTFGVCVKPATTNPIGYFGTGLKYALAVLLREKQKVTMYHGEMRCTFDTKERNVRGQPFSVVRMNGADLPFTIDLGKNWDLWMAYRELYANMIDEDDAIVADGELPPHTECTTFVVEGDAFEAIYKQHNTIFLGSSPAYELEGLEIHDDPDAGGWLYYKGIRVYKLAKRAMYNYNITSDLKLTEDRTISTLSDAYIAIAKGIAKCDQPALIRQLLQADQRHFESTIDYHWWSVKPGEVFNQIVARYISSGTSFSSSARELYRRDHPEDELPNVIQMETIPMEQRRKLWAALMFWGKLGISIPKALIHVTDGLGQKKGKAISGHIYLSKFVLEMDMRYITGLVYKLYADTKPEIGKVKVEDLLIDT</sequence>
<proteinExistence type="predicted"/>
<accession>A0A0F9A5T7</accession>
<evidence type="ECO:0000313" key="1">
    <source>
        <dbReference type="EMBL" id="KKK93555.1"/>
    </source>
</evidence>
<gene>
    <name evidence="1" type="ORF">LCGC14_2691700</name>
</gene>
<dbReference type="AlphaFoldDB" id="A0A0F9A5T7"/>
<protein>
    <submittedName>
        <fullName evidence="1">Uncharacterized protein</fullName>
    </submittedName>
</protein>
<organism evidence="1">
    <name type="scientific">marine sediment metagenome</name>
    <dbReference type="NCBI Taxonomy" id="412755"/>
    <lineage>
        <taxon>unclassified sequences</taxon>
        <taxon>metagenomes</taxon>
        <taxon>ecological metagenomes</taxon>
    </lineage>
</organism>
<dbReference type="EMBL" id="LAZR01047722">
    <property type="protein sequence ID" value="KKK93555.1"/>
    <property type="molecule type" value="Genomic_DNA"/>
</dbReference>
<reference evidence="1" key="1">
    <citation type="journal article" date="2015" name="Nature">
        <title>Complex archaea that bridge the gap between prokaryotes and eukaryotes.</title>
        <authorList>
            <person name="Spang A."/>
            <person name="Saw J.H."/>
            <person name="Jorgensen S.L."/>
            <person name="Zaremba-Niedzwiedzka K."/>
            <person name="Martijn J."/>
            <person name="Lind A.E."/>
            <person name="van Eijk R."/>
            <person name="Schleper C."/>
            <person name="Guy L."/>
            <person name="Ettema T.J."/>
        </authorList>
    </citation>
    <scope>NUCLEOTIDE SEQUENCE</scope>
</reference>
<comment type="caution">
    <text evidence="1">The sequence shown here is derived from an EMBL/GenBank/DDBJ whole genome shotgun (WGS) entry which is preliminary data.</text>
</comment>
<name>A0A0F9A5T7_9ZZZZ</name>